<keyword evidence="9" id="KW-0333">Golgi apparatus</keyword>
<dbReference type="KEGG" id="clus:A9F13_01g03993"/>
<dbReference type="Gene3D" id="1.20.1270.60">
    <property type="entry name" value="Arfaptin homology (AH) domain/BAR domain"/>
    <property type="match status" value="1"/>
</dbReference>
<dbReference type="GO" id="GO:0015031">
    <property type="term" value="P:protein transport"/>
    <property type="evidence" value="ECO:0007669"/>
    <property type="project" value="UniProtKB-KW"/>
</dbReference>
<dbReference type="GO" id="GO:0030904">
    <property type="term" value="C:retromer complex"/>
    <property type="evidence" value="ECO:0007669"/>
    <property type="project" value="UniProtKB-ARBA"/>
</dbReference>
<evidence type="ECO:0000256" key="8">
    <source>
        <dbReference type="ARBA" id="ARBA00022927"/>
    </source>
</evidence>
<evidence type="ECO:0000256" key="5">
    <source>
        <dbReference type="ARBA" id="ARBA00022448"/>
    </source>
</evidence>
<dbReference type="InterPro" id="IPR037868">
    <property type="entry name" value="PX_Vps5"/>
</dbReference>
<feature type="compositionally biased region" description="Polar residues" evidence="12">
    <location>
        <begin position="15"/>
        <end position="29"/>
    </location>
</feature>
<sequence length="660" mass="73592">MDEDLTASHWDDILSPSTQLSSTKYSTLESGFAGVNLNSHSDSDKDENDENGSESGESNPAQEEQAVHYDSKFGDTSVFNQLEREQLSELQKEERKEHTSQLLSQLTSGTDSIDLENNSSLLSKVEPGESLFRDKGNAPLAVSSDNHQPSGEVVTSPSKSSQLKNGQFKAHRKRRYPSSTVIKHLGSSQSSDTDPLGPLGAESTSEHTTGQATGGKASLLVQAADAPLYNIIPESAEARLQRLASPSDVKSPVRGDSTSSGVDGNDLEISVGDPVKVGDIATAHIVYAIRTKNKNPSSSFFPNNSNYITSSRRYRDFRWIYHQLQHNHPGLIVPPPPSKQTYIGRFNENFIENRRLSLEKMLAKISKVPALANDPDFVMFLTSEDFAAQSKEREQISGTAPMNETDDDASSTSSPAVISGSTSTGFMSSLFSMTTKVQEPDDFFSKKKSYIDDLEHNLKTVYKSLELIANQRADIVAVVDEIASTIDALADLEISKVTSELLGAFAEVHIKLKENLERVNLQDQLTLGFTIEEYLRIIGSVKYVFETRTNIYTQLSNLDSELQKKQEALDKLNMKYKSSEEKRNMLAFEVDKLKQKVSHFEKSFQSITETIKSELDKFEVERIEDFRNSVEIFIESSIESQKEAIELWETFYERHNLDKI</sequence>
<dbReference type="Proteomes" id="UP000195602">
    <property type="component" value="Unassembled WGS sequence"/>
</dbReference>
<evidence type="ECO:0000256" key="3">
    <source>
        <dbReference type="ARBA" id="ARBA00004555"/>
    </source>
</evidence>
<feature type="compositionally biased region" description="Polar residues" evidence="12">
    <location>
        <begin position="100"/>
        <end position="122"/>
    </location>
</feature>
<organism evidence="14 15">
    <name type="scientific">Clavispora lusitaniae</name>
    <name type="common">Candida lusitaniae</name>
    <dbReference type="NCBI Taxonomy" id="36911"/>
    <lineage>
        <taxon>Eukaryota</taxon>
        <taxon>Fungi</taxon>
        <taxon>Dikarya</taxon>
        <taxon>Ascomycota</taxon>
        <taxon>Saccharomycotina</taxon>
        <taxon>Pichiomycetes</taxon>
        <taxon>Metschnikowiaceae</taxon>
        <taxon>Clavispora</taxon>
    </lineage>
</organism>
<keyword evidence="5" id="KW-0813">Transport</keyword>
<reference evidence="14 15" key="1">
    <citation type="submission" date="2017-04" db="EMBL/GenBank/DDBJ databases">
        <title>Draft genome of the yeast Clavispora lusitaniae type strain CBS 6936.</title>
        <authorList>
            <person name="Durrens P."/>
            <person name="Klopp C."/>
            <person name="Biteau N."/>
            <person name="Fitton-Ouhabi V."/>
            <person name="Dementhon K."/>
            <person name="Accoceberry I."/>
            <person name="Sherman D.J."/>
            <person name="Noel T."/>
        </authorList>
    </citation>
    <scope>NUCLEOTIDE SEQUENCE [LARGE SCALE GENOMIC DNA]</scope>
    <source>
        <strain evidence="14 15">CBS 6936</strain>
    </source>
</reference>
<keyword evidence="11" id="KW-0175">Coiled coil</keyword>
<feature type="region of interest" description="Disordered" evidence="12">
    <location>
        <begin position="391"/>
        <end position="417"/>
    </location>
</feature>
<dbReference type="Gene3D" id="3.30.1520.10">
    <property type="entry name" value="Phox-like domain"/>
    <property type="match status" value="1"/>
</dbReference>
<dbReference type="GO" id="GO:0005829">
    <property type="term" value="C:cytosol"/>
    <property type="evidence" value="ECO:0007669"/>
    <property type="project" value="GOC"/>
</dbReference>
<comment type="caution">
    <text evidence="14">The sequence shown here is derived from an EMBL/GenBank/DDBJ whole genome shotgun (WGS) entry which is preliminary data.</text>
</comment>
<dbReference type="InterPro" id="IPR015404">
    <property type="entry name" value="Vps5_C"/>
</dbReference>
<dbReference type="GO" id="GO:0005794">
    <property type="term" value="C:Golgi apparatus"/>
    <property type="evidence" value="ECO:0007669"/>
    <property type="project" value="UniProtKB-SubCell"/>
</dbReference>
<dbReference type="PANTHER" id="PTHR10555">
    <property type="entry name" value="SORTING NEXIN"/>
    <property type="match status" value="1"/>
</dbReference>
<dbReference type="FunFam" id="1.20.1270.60:FF:000022">
    <property type="entry name" value="Sorting nexin 3 protein"/>
    <property type="match status" value="1"/>
</dbReference>
<dbReference type="GO" id="GO:0045053">
    <property type="term" value="P:protein retention in Golgi apparatus"/>
    <property type="evidence" value="ECO:0007669"/>
    <property type="project" value="TreeGrafter"/>
</dbReference>
<comment type="similarity">
    <text evidence="4">Belongs to the sorting nexin family.</text>
</comment>
<evidence type="ECO:0000256" key="2">
    <source>
        <dbReference type="ARBA" id="ARBA00004496"/>
    </source>
</evidence>
<dbReference type="Pfam" id="PF00787">
    <property type="entry name" value="PX"/>
    <property type="match status" value="1"/>
</dbReference>
<keyword evidence="8" id="KW-0653">Protein transport</keyword>
<feature type="domain" description="PX" evidence="13">
    <location>
        <begin position="265"/>
        <end position="388"/>
    </location>
</feature>
<gene>
    <name evidence="14" type="ORF">A9F13_01g03993</name>
</gene>
<evidence type="ECO:0000256" key="10">
    <source>
        <dbReference type="ARBA" id="ARBA00023136"/>
    </source>
</evidence>
<evidence type="ECO:0000256" key="1">
    <source>
        <dbReference type="ARBA" id="ARBA00004287"/>
    </source>
</evidence>
<feature type="region of interest" description="Disordered" evidence="12">
    <location>
        <begin position="1"/>
        <end position="213"/>
    </location>
</feature>
<dbReference type="CDD" id="cd07627">
    <property type="entry name" value="BAR_Vps5p"/>
    <property type="match status" value="1"/>
</dbReference>
<dbReference type="AlphaFoldDB" id="A0AA91Q4J9"/>
<keyword evidence="6" id="KW-0963">Cytoplasm</keyword>
<dbReference type="Pfam" id="PF09325">
    <property type="entry name" value="Vps5"/>
    <property type="match status" value="1"/>
</dbReference>
<evidence type="ECO:0000256" key="6">
    <source>
        <dbReference type="ARBA" id="ARBA00022490"/>
    </source>
</evidence>
<dbReference type="SUPFAM" id="SSF64268">
    <property type="entry name" value="PX domain"/>
    <property type="match status" value="1"/>
</dbReference>
<dbReference type="EMBL" id="LYUB02000001">
    <property type="protein sequence ID" value="OVF10957.1"/>
    <property type="molecule type" value="Genomic_DNA"/>
</dbReference>
<dbReference type="SMART" id="SM00312">
    <property type="entry name" value="PX"/>
    <property type="match status" value="1"/>
</dbReference>
<dbReference type="PROSITE" id="PS50195">
    <property type="entry name" value="PX"/>
    <property type="match status" value="1"/>
</dbReference>
<evidence type="ECO:0000256" key="12">
    <source>
        <dbReference type="SAM" id="MobiDB-lite"/>
    </source>
</evidence>
<evidence type="ECO:0000313" key="14">
    <source>
        <dbReference type="EMBL" id="OVF10957.1"/>
    </source>
</evidence>
<feature type="coiled-coil region" evidence="11">
    <location>
        <begin position="555"/>
        <end position="596"/>
    </location>
</feature>
<feature type="compositionally biased region" description="Polar residues" evidence="12">
    <location>
        <begin position="143"/>
        <end position="165"/>
    </location>
</feature>
<feature type="compositionally biased region" description="Basic and acidic residues" evidence="12">
    <location>
        <begin position="82"/>
        <end position="99"/>
    </location>
</feature>
<evidence type="ECO:0000256" key="7">
    <source>
        <dbReference type="ARBA" id="ARBA00022553"/>
    </source>
</evidence>
<name>A0AA91Q4J9_CLALS</name>
<dbReference type="CDD" id="cd06861">
    <property type="entry name" value="PX_Vps5p"/>
    <property type="match status" value="1"/>
</dbReference>
<evidence type="ECO:0000259" key="13">
    <source>
        <dbReference type="PROSITE" id="PS50195"/>
    </source>
</evidence>
<comment type="subcellular location">
    <subcellularLocation>
        <location evidence="2">Cytoplasm</location>
    </subcellularLocation>
    <subcellularLocation>
        <location evidence="3">Golgi apparatus</location>
    </subcellularLocation>
    <subcellularLocation>
        <location evidence="1">Membrane</location>
        <topology evidence="1">Peripheral membrane protein</topology>
        <orientation evidence="1">Cytoplasmic side</orientation>
    </subcellularLocation>
</comment>
<evidence type="ECO:0000256" key="4">
    <source>
        <dbReference type="ARBA" id="ARBA00010883"/>
    </source>
</evidence>
<proteinExistence type="inferred from homology"/>
<accession>A0AA91Q4J9</accession>
<protein>
    <recommendedName>
        <fullName evidence="13">PX domain-containing protein</fullName>
    </recommendedName>
</protein>
<keyword evidence="10" id="KW-0472">Membrane</keyword>
<feature type="compositionally biased region" description="Polar residues" evidence="12">
    <location>
        <begin position="177"/>
        <end position="193"/>
    </location>
</feature>
<dbReference type="InterPro" id="IPR036871">
    <property type="entry name" value="PX_dom_sf"/>
</dbReference>
<dbReference type="GO" id="GO:0035091">
    <property type="term" value="F:phosphatidylinositol binding"/>
    <property type="evidence" value="ECO:0007669"/>
    <property type="project" value="InterPro"/>
</dbReference>
<dbReference type="GO" id="GO:0005768">
    <property type="term" value="C:endosome"/>
    <property type="evidence" value="ECO:0007669"/>
    <property type="project" value="TreeGrafter"/>
</dbReference>
<evidence type="ECO:0000313" key="15">
    <source>
        <dbReference type="Proteomes" id="UP000195602"/>
    </source>
</evidence>
<feature type="compositionally biased region" description="Polar residues" evidence="12">
    <location>
        <begin position="202"/>
        <end position="211"/>
    </location>
</feature>
<dbReference type="InterPro" id="IPR035803">
    <property type="entry name" value="BAR_Vps5"/>
</dbReference>
<dbReference type="PANTHER" id="PTHR10555:SF170">
    <property type="entry name" value="FI18122P1"/>
    <property type="match status" value="1"/>
</dbReference>
<feature type="region of interest" description="Disordered" evidence="12">
    <location>
        <begin position="243"/>
        <end position="267"/>
    </location>
</feature>
<dbReference type="InterPro" id="IPR027267">
    <property type="entry name" value="AH/BAR_dom_sf"/>
</dbReference>
<dbReference type="GO" id="GO:0042147">
    <property type="term" value="P:retrograde transport, endosome to Golgi"/>
    <property type="evidence" value="ECO:0007669"/>
    <property type="project" value="TreeGrafter"/>
</dbReference>
<evidence type="ECO:0000256" key="9">
    <source>
        <dbReference type="ARBA" id="ARBA00023034"/>
    </source>
</evidence>
<keyword evidence="7" id="KW-0597">Phosphoprotein</keyword>
<dbReference type="InterPro" id="IPR001683">
    <property type="entry name" value="PX_dom"/>
</dbReference>
<evidence type="ECO:0000256" key="11">
    <source>
        <dbReference type="SAM" id="Coils"/>
    </source>
</evidence>